<protein>
    <submittedName>
        <fullName evidence="1">Uncharacterized protein</fullName>
    </submittedName>
</protein>
<dbReference type="EMBL" id="KP202969">
    <property type="protein sequence ID" value="AJD82816.1"/>
    <property type="molecule type" value="Genomic_DNA"/>
</dbReference>
<evidence type="ECO:0000313" key="1">
    <source>
        <dbReference type="EMBL" id="AJD82816.1"/>
    </source>
</evidence>
<proteinExistence type="predicted"/>
<dbReference type="GeneID" id="26623460"/>
<sequence>MPRNNATKHMLKDADEREDFERCMQRNYPSFPLEIRSQRYEEIQQGHFEYKSAGTQHMWNGWKLARIMATKV</sequence>
<organism evidence="1 2">
    <name type="scientific">Achromobacter phage JWX</name>
    <dbReference type="NCBI Taxonomy" id="1589746"/>
    <lineage>
        <taxon>Viruses</taxon>
        <taxon>Duplodnaviria</taxon>
        <taxon>Heunggongvirae</taxon>
        <taxon>Uroviricota</taxon>
        <taxon>Caudoviricetes</taxon>
        <taxon>Steinhofvirus</taxon>
        <taxon>Steinhofvirus JWX</taxon>
    </lineage>
</organism>
<keyword evidence="2" id="KW-1185">Reference proteome</keyword>
<accession>A0A0B5A6Q1</accession>
<reference evidence="1 2" key="1">
    <citation type="submission" date="2014-11" db="EMBL/GenBank/DDBJ databases">
        <title>Characterization and genome comparisons of three Achromobacter phages of the Siphoviridae family.</title>
        <authorList>
            <person name="Dreiseikelmann B."/>
            <person name="Bunk B."/>
            <person name="Rohde M."/>
            <person name="Wittmann J."/>
        </authorList>
    </citation>
    <scope>NUCLEOTIDE SEQUENCE [LARGE SCALE GENOMIC DNA]</scope>
</reference>
<dbReference type="KEGG" id="vg:26623460"/>
<evidence type="ECO:0000313" key="2">
    <source>
        <dbReference type="Proteomes" id="UP000031727"/>
    </source>
</evidence>
<name>A0A0B5A6Q1_9CAUD</name>
<dbReference type="RefSeq" id="YP_009196235.1">
    <property type="nucleotide sequence ID" value="NC_028768.1"/>
</dbReference>
<dbReference type="Proteomes" id="UP000031727">
    <property type="component" value="Segment"/>
</dbReference>
<gene>
    <name evidence="1" type="ORF">JWX_00051</name>
</gene>